<evidence type="ECO:0000256" key="7">
    <source>
        <dbReference type="SAM" id="Phobius"/>
    </source>
</evidence>
<keyword evidence="2 9" id="KW-0328">Glycosyltransferase</keyword>
<evidence type="ECO:0000259" key="8">
    <source>
        <dbReference type="Pfam" id="PF13632"/>
    </source>
</evidence>
<dbReference type="InterPro" id="IPR001173">
    <property type="entry name" value="Glyco_trans_2-like"/>
</dbReference>
<gene>
    <name evidence="9" type="ORF">DPM33_30900</name>
</gene>
<dbReference type="CDD" id="cd06421">
    <property type="entry name" value="CESA_CelA_like"/>
    <property type="match status" value="1"/>
</dbReference>
<proteinExistence type="predicted"/>
<feature type="transmembrane region" description="Helical" evidence="7">
    <location>
        <begin position="557"/>
        <end position="577"/>
    </location>
</feature>
<feature type="transmembrane region" description="Helical" evidence="7">
    <location>
        <begin position="371"/>
        <end position="391"/>
    </location>
</feature>
<feature type="transmembrane region" description="Helical" evidence="7">
    <location>
        <begin position="44"/>
        <end position="64"/>
    </location>
</feature>
<evidence type="ECO:0000256" key="2">
    <source>
        <dbReference type="ARBA" id="ARBA00022676"/>
    </source>
</evidence>
<feature type="domain" description="Glycosyltransferase 2-like" evidence="8">
    <location>
        <begin position="208"/>
        <end position="406"/>
    </location>
</feature>
<evidence type="ECO:0000256" key="4">
    <source>
        <dbReference type="ARBA" id="ARBA00022692"/>
    </source>
</evidence>
<organism evidence="9 10">
    <name type="scientific">Mesorhizobium hawassense</name>
    <dbReference type="NCBI Taxonomy" id="1209954"/>
    <lineage>
        <taxon>Bacteria</taxon>
        <taxon>Pseudomonadati</taxon>
        <taxon>Pseudomonadota</taxon>
        <taxon>Alphaproteobacteria</taxon>
        <taxon>Hyphomicrobiales</taxon>
        <taxon>Phyllobacteriaceae</taxon>
        <taxon>Mesorhizobium</taxon>
    </lineage>
</organism>
<dbReference type="Proteomes" id="UP000251558">
    <property type="component" value="Unassembled WGS sequence"/>
</dbReference>
<protein>
    <submittedName>
        <fullName evidence="9">N-acetylglucosaminyltransferase</fullName>
    </submittedName>
</protein>
<dbReference type="GO" id="GO:0005886">
    <property type="term" value="C:plasma membrane"/>
    <property type="evidence" value="ECO:0007669"/>
    <property type="project" value="TreeGrafter"/>
</dbReference>
<dbReference type="AlphaFoldDB" id="A0A330H7P7"/>
<keyword evidence="3 9" id="KW-0808">Transferase</keyword>
<keyword evidence="5 7" id="KW-1133">Transmembrane helix</keyword>
<comment type="caution">
    <text evidence="9">The sequence shown here is derived from an EMBL/GenBank/DDBJ whole genome shotgun (WGS) entry which is preliminary data.</text>
</comment>
<dbReference type="PANTHER" id="PTHR43867">
    <property type="entry name" value="CELLULOSE SYNTHASE CATALYTIC SUBUNIT A [UDP-FORMING]"/>
    <property type="match status" value="1"/>
</dbReference>
<dbReference type="RefSeq" id="WP_112101143.1">
    <property type="nucleotide sequence ID" value="NZ_QMBP01000022.1"/>
</dbReference>
<evidence type="ECO:0000256" key="1">
    <source>
        <dbReference type="ARBA" id="ARBA00004141"/>
    </source>
</evidence>
<evidence type="ECO:0000313" key="10">
    <source>
        <dbReference type="Proteomes" id="UP000251558"/>
    </source>
</evidence>
<evidence type="ECO:0000313" key="9">
    <source>
        <dbReference type="EMBL" id="RAZ84663.1"/>
    </source>
</evidence>
<evidence type="ECO:0000256" key="5">
    <source>
        <dbReference type="ARBA" id="ARBA00022989"/>
    </source>
</evidence>
<feature type="transmembrane region" description="Helical" evidence="7">
    <location>
        <begin position="76"/>
        <end position="95"/>
    </location>
</feature>
<reference evidence="9 10" key="2">
    <citation type="submission" date="2018-07" db="EMBL/GenBank/DDBJ databases">
        <title>Diversity of Mesorhizobium strains in Brazil.</title>
        <authorList>
            <person name="Helene L.C.F."/>
            <person name="Dall'Agnol R."/>
            <person name="Delamuta J.R.M."/>
            <person name="Hungria M."/>
        </authorList>
    </citation>
    <scope>NUCLEOTIDE SEQUENCE [LARGE SCALE GENOMIC DNA]</scope>
    <source>
        <strain evidence="9 10">AC99b</strain>
    </source>
</reference>
<dbReference type="Gene3D" id="3.90.550.10">
    <property type="entry name" value="Spore Coat Polysaccharide Biosynthesis Protein SpsA, Chain A"/>
    <property type="match status" value="1"/>
</dbReference>
<dbReference type="EMBL" id="QMBP01000022">
    <property type="protein sequence ID" value="RAZ84663.1"/>
    <property type="molecule type" value="Genomic_DNA"/>
</dbReference>
<keyword evidence="4 7" id="KW-0812">Transmembrane</keyword>
<dbReference type="InterPro" id="IPR050321">
    <property type="entry name" value="Glycosyltr_2/OpgH_subfam"/>
</dbReference>
<dbReference type="PANTHER" id="PTHR43867:SF2">
    <property type="entry name" value="CELLULOSE SYNTHASE CATALYTIC SUBUNIT A [UDP-FORMING]"/>
    <property type="match status" value="1"/>
</dbReference>
<keyword evidence="6 7" id="KW-0472">Membrane</keyword>
<dbReference type="GO" id="GO:0016758">
    <property type="term" value="F:hexosyltransferase activity"/>
    <property type="evidence" value="ECO:0007669"/>
    <property type="project" value="TreeGrafter"/>
</dbReference>
<evidence type="ECO:0000256" key="6">
    <source>
        <dbReference type="ARBA" id="ARBA00023136"/>
    </source>
</evidence>
<feature type="transmembrane region" description="Helical" evidence="7">
    <location>
        <begin position="411"/>
        <end position="431"/>
    </location>
</feature>
<feature type="transmembrane region" description="Helical" evidence="7">
    <location>
        <begin position="495"/>
        <end position="516"/>
    </location>
</feature>
<comment type="subcellular location">
    <subcellularLocation>
        <location evidence="1">Membrane</location>
        <topology evidence="1">Multi-pass membrane protein</topology>
    </subcellularLocation>
</comment>
<name>A0A330H7P7_9HYPH</name>
<dbReference type="Pfam" id="PF13632">
    <property type="entry name" value="Glyco_trans_2_3"/>
    <property type="match status" value="1"/>
</dbReference>
<dbReference type="SUPFAM" id="SSF53448">
    <property type="entry name" value="Nucleotide-diphospho-sugar transferases"/>
    <property type="match status" value="1"/>
</dbReference>
<sequence length="626" mass="69699">MGVYAGAGVVGGKTGSLGQAGENSPGFGPKGPYLVPVLAPRQQLILRLGLVFWLVTLAFFWSWWLRPAHIGTIGPYAFATLVLAWLTLMPMYFLLNVHASRKSSKLHAIPKRSRVAMVVTKAPSEPFAVVQRTLEAMLAQDYPHDTWLADEDPSEATVRWCDAHGVLISTRRGREDYHRKTWPRRTRCKEGNLAFFYDHYGYERYDFVAQLDADHVPTPSYLREILYPFADPAVGYVSAPSICDNNADESWAARGRLFPEGMFHGPLQSGHTGGGAPLCIGSHYAVRTKALRQAGGLGPELAEDHSTSMLINAAGWRGVHAIDAIANGDGPQTFADLVTQEFQWSRSLMTILLEYTPRYFHKLPPRLKFQFLFCQLWYPLFALFALMMYAMPIYALFTGRNFANVMYADFIFYYLPNSVALVGLVIMLKAFGLSRPLTAKTLSWEGTLFLFFARWPWVLWGTLSAIRDYVTKSFVDFRVTPKGSGPKQLLPARAFMPYVALAVGAALPVLVVRHPFDATGFYWFAAFNAFLYGLLVVVIIARHIAENRISLRANAAKFALHASLAMVALAVPVAGFYDRGLEGIYGLQQGAGGFRIVRIAYVISGAGMGDIGSRKLYFDPGWEVRR</sequence>
<reference evidence="10" key="1">
    <citation type="submission" date="2018-06" db="EMBL/GenBank/DDBJ databases">
        <authorList>
            <person name="Helene L.C."/>
            <person name="Dall'Agnol R."/>
            <person name="Delamuta J.R."/>
            <person name="Hungria M."/>
        </authorList>
    </citation>
    <scope>NUCLEOTIDE SEQUENCE [LARGE SCALE GENOMIC DNA]</scope>
    <source>
        <strain evidence="10">AC99b</strain>
    </source>
</reference>
<dbReference type="InterPro" id="IPR029044">
    <property type="entry name" value="Nucleotide-diphossugar_trans"/>
</dbReference>
<dbReference type="OrthoDB" id="9806824at2"/>
<evidence type="ECO:0000256" key="3">
    <source>
        <dbReference type="ARBA" id="ARBA00022679"/>
    </source>
</evidence>
<feature type="transmembrane region" description="Helical" evidence="7">
    <location>
        <begin position="522"/>
        <end position="545"/>
    </location>
</feature>
<accession>A0A330H7P7</accession>
<keyword evidence="10" id="KW-1185">Reference proteome</keyword>